<sequence length="383" mass="40732">MAMILDGSNGVTFNDSSLQGAAASPFGLKNRIINGDMRIAQRGTSFSFGSAGGDYRYAADRFATQDYTWSAGSNITISNDTTVYPTGFSNSYKYATGATGLTLAAGGVQFIRHVIEGYNIADCYTGNITLSFWVRASTTGQYNITLTNNSILLEKYTTKNYTINAANTWEQKTITVDLSAGIASGGTWNTTNGEGLNLYFMVGAHANRTGNDGLNTWATGGSPNYSYQTTGCVNLSTIANSTFYITGVQLERGSTATPFERRLFGTELALCQRYYWQQVSAAAATGTRALGAGSYLQGGYVEWFAQFPIPMRSNPSVISTTVVGGYEIYRAGVSDSFDVVGLGSSNTNTAFLYNNTQVSGTAGQAGSVYCNSASTSVAFSAEL</sequence>
<protein>
    <submittedName>
        <fullName evidence="1">Uncharacterized protein</fullName>
    </submittedName>
</protein>
<gene>
    <name evidence="1" type="ORF">UFOVP765_7</name>
</gene>
<name>A0A6J5NT56_9CAUD</name>
<reference evidence="1" key="1">
    <citation type="submission" date="2020-04" db="EMBL/GenBank/DDBJ databases">
        <authorList>
            <person name="Chiriac C."/>
            <person name="Salcher M."/>
            <person name="Ghai R."/>
            <person name="Kavagutti S V."/>
        </authorList>
    </citation>
    <scope>NUCLEOTIDE SEQUENCE</scope>
</reference>
<accession>A0A6J5NT56</accession>
<dbReference type="EMBL" id="LR796703">
    <property type="protein sequence ID" value="CAB4160501.1"/>
    <property type="molecule type" value="Genomic_DNA"/>
</dbReference>
<organism evidence="1">
    <name type="scientific">uncultured Caudovirales phage</name>
    <dbReference type="NCBI Taxonomy" id="2100421"/>
    <lineage>
        <taxon>Viruses</taxon>
        <taxon>Duplodnaviria</taxon>
        <taxon>Heunggongvirae</taxon>
        <taxon>Uroviricota</taxon>
        <taxon>Caudoviricetes</taxon>
        <taxon>Peduoviridae</taxon>
        <taxon>Maltschvirus</taxon>
        <taxon>Maltschvirus maltsch</taxon>
    </lineage>
</organism>
<evidence type="ECO:0000313" key="1">
    <source>
        <dbReference type="EMBL" id="CAB4160501.1"/>
    </source>
</evidence>
<proteinExistence type="predicted"/>